<evidence type="ECO:0000256" key="1">
    <source>
        <dbReference type="SAM" id="Coils"/>
    </source>
</evidence>
<sequence length="166" mass="19265">MWFGGKESQNKSNIDEANKHLVALYEKIDNLERELKEKEQTIENQNAEFNHLAVFEEARKEEQKDLIDRLSKAESRVRSLEQACNVKDCEIQTLRQRHSLLNELGKYKTMLAKMTITLEQAEQYSNQHGLNTGLKNGYGVDKRDTDPLINRATDILNRPAITFEEN</sequence>
<keyword evidence="1" id="KW-0175">Coiled coil</keyword>
<evidence type="ECO:0000313" key="3">
    <source>
        <dbReference type="Proteomes" id="UP001626550"/>
    </source>
</evidence>
<proteinExistence type="predicted"/>
<dbReference type="Proteomes" id="UP001626550">
    <property type="component" value="Unassembled WGS sequence"/>
</dbReference>
<name>A0ABD2Q4G6_9PLAT</name>
<evidence type="ECO:0000313" key="2">
    <source>
        <dbReference type="EMBL" id="KAL3314498.1"/>
    </source>
</evidence>
<accession>A0ABD2Q4G6</accession>
<feature type="coiled-coil region" evidence="1">
    <location>
        <begin position="14"/>
        <end position="83"/>
    </location>
</feature>
<comment type="caution">
    <text evidence="2">The sequence shown here is derived from an EMBL/GenBank/DDBJ whole genome shotgun (WGS) entry which is preliminary data.</text>
</comment>
<reference evidence="2 3" key="1">
    <citation type="submission" date="2024-11" db="EMBL/GenBank/DDBJ databases">
        <title>Adaptive evolution of stress response genes in parasites aligns with host niche diversity.</title>
        <authorList>
            <person name="Hahn C."/>
            <person name="Resl P."/>
        </authorList>
    </citation>
    <scope>NUCLEOTIDE SEQUENCE [LARGE SCALE GENOMIC DNA]</scope>
    <source>
        <strain evidence="2">EGGRZ-B1_66</strain>
        <tissue evidence="2">Body</tissue>
    </source>
</reference>
<keyword evidence="3" id="KW-1185">Reference proteome</keyword>
<gene>
    <name evidence="2" type="ORF">Ciccas_006885</name>
</gene>
<protein>
    <submittedName>
        <fullName evidence="2">Uncharacterized protein</fullName>
    </submittedName>
</protein>
<dbReference type="AlphaFoldDB" id="A0ABD2Q4G6"/>
<dbReference type="EMBL" id="JBJKFK010000981">
    <property type="protein sequence ID" value="KAL3314498.1"/>
    <property type="molecule type" value="Genomic_DNA"/>
</dbReference>
<organism evidence="2 3">
    <name type="scientific">Cichlidogyrus casuarinus</name>
    <dbReference type="NCBI Taxonomy" id="1844966"/>
    <lineage>
        <taxon>Eukaryota</taxon>
        <taxon>Metazoa</taxon>
        <taxon>Spiralia</taxon>
        <taxon>Lophotrochozoa</taxon>
        <taxon>Platyhelminthes</taxon>
        <taxon>Monogenea</taxon>
        <taxon>Monopisthocotylea</taxon>
        <taxon>Dactylogyridea</taxon>
        <taxon>Ancyrocephalidae</taxon>
        <taxon>Cichlidogyrus</taxon>
    </lineage>
</organism>